<organism evidence="1 2">
    <name type="scientific">Acetobacter orientalis</name>
    <dbReference type="NCBI Taxonomy" id="146474"/>
    <lineage>
        <taxon>Bacteria</taxon>
        <taxon>Pseudomonadati</taxon>
        <taxon>Pseudomonadota</taxon>
        <taxon>Alphaproteobacteria</taxon>
        <taxon>Acetobacterales</taxon>
        <taxon>Acetobacteraceae</taxon>
        <taxon>Acetobacter</taxon>
    </lineage>
</organism>
<evidence type="ECO:0000313" key="2">
    <source>
        <dbReference type="Proteomes" id="UP000032670"/>
    </source>
</evidence>
<accession>A0A0D6NK31</accession>
<dbReference type="Proteomes" id="UP000032670">
    <property type="component" value="Unassembled WGS sequence"/>
</dbReference>
<accession>A0A6N3SVY6</accession>
<sequence>MPYNFAKNARELIKSNQIILRINSLRAKLIPIVALAVIVTGCAKKPIPAIQPPPTPPRTAETTLPVSNRIVETTSAHAHFDMHGPMPDPYPR</sequence>
<name>A0A0D6NK31_9PROT</name>
<gene>
    <name evidence="1" type="ORF">Abor_014_123</name>
</gene>
<comment type="caution">
    <text evidence="1">The sequence shown here is derived from an EMBL/GenBank/DDBJ whole genome shotgun (WGS) entry which is preliminary data.</text>
</comment>
<reference evidence="1 2" key="1">
    <citation type="submission" date="2012-11" db="EMBL/GenBank/DDBJ databases">
        <title>Whole genome sequence of Acetobacter orientalis 21F-2.</title>
        <authorList>
            <person name="Azuma Y."/>
            <person name="Higashiura N."/>
            <person name="Hirakawa H."/>
            <person name="Matsushita K."/>
        </authorList>
    </citation>
    <scope>NUCLEOTIDE SEQUENCE [LARGE SCALE GENOMIC DNA]</scope>
    <source>
        <strain evidence="1 2">21F-2</strain>
    </source>
</reference>
<proteinExistence type="predicted"/>
<dbReference type="AlphaFoldDB" id="A0A0D6NK31"/>
<evidence type="ECO:0000313" key="1">
    <source>
        <dbReference type="EMBL" id="GAN65958.1"/>
    </source>
</evidence>
<keyword evidence="2" id="KW-1185">Reference proteome</keyword>
<protein>
    <submittedName>
        <fullName evidence="1">Uncharacterized protein</fullName>
    </submittedName>
</protein>
<dbReference type="EMBL" id="BAMX01000014">
    <property type="protein sequence ID" value="GAN65958.1"/>
    <property type="molecule type" value="Genomic_DNA"/>
</dbReference>